<keyword evidence="5" id="KW-0560">Oxidoreductase</keyword>
<dbReference type="EMBL" id="BLKS01000001">
    <property type="protein sequence ID" value="GFG54402.1"/>
    <property type="molecule type" value="Genomic_DNA"/>
</dbReference>
<evidence type="ECO:0000256" key="3">
    <source>
        <dbReference type="ARBA" id="ARBA00022630"/>
    </source>
</evidence>
<evidence type="ECO:0000259" key="6">
    <source>
        <dbReference type="Pfam" id="PF00732"/>
    </source>
</evidence>
<gene>
    <name evidence="8" type="ORF">MAGR_58430</name>
</gene>
<dbReference type="SUPFAM" id="SSF54373">
    <property type="entry name" value="FAD-linked reductases, C-terminal domain"/>
    <property type="match status" value="1"/>
</dbReference>
<accession>A0A7I9W9M4</accession>
<organism evidence="8 9">
    <name type="scientific">Mycolicibacterium agri</name>
    <name type="common">Mycobacterium agri</name>
    <dbReference type="NCBI Taxonomy" id="36811"/>
    <lineage>
        <taxon>Bacteria</taxon>
        <taxon>Bacillati</taxon>
        <taxon>Actinomycetota</taxon>
        <taxon>Actinomycetes</taxon>
        <taxon>Mycobacteriales</taxon>
        <taxon>Mycobacteriaceae</taxon>
        <taxon>Mycolicibacterium</taxon>
    </lineage>
</organism>
<comment type="caution">
    <text evidence="8">The sequence shown here is derived from an EMBL/GenBank/DDBJ whole genome shotgun (WGS) entry which is preliminary data.</text>
</comment>
<feature type="domain" description="Glucose-methanol-choline oxidoreductase C-terminal" evidence="7">
    <location>
        <begin position="379"/>
        <end position="517"/>
    </location>
</feature>
<dbReference type="PANTHER" id="PTHR42784:SF1">
    <property type="entry name" value="PYRANOSE 2-OXIDASE"/>
    <property type="match status" value="1"/>
</dbReference>
<dbReference type="SUPFAM" id="SSF51905">
    <property type="entry name" value="FAD/NAD(P)-binding domain"/>
    <property type="match status" value="1"/>
</dbReference>
<evidence type="ECO:0000259" key="7">
    <source>
        <dbReference type="Pfam" id="PF05199"/>
    </source>
</evidence>
<reference evidence="8 9" key="1">
    <citation type="journal article" date="2019" name="Emerg. Microbes Infect.">
        <title>Comprehensive subspecies identification of 175 nontuberculous mycobacteria species based on 7547 genomic profiles.</title>
        <authorList>
            <person name="Matsumoto Y."/>
            <person name="Kinjo T."/>
            <person name="Motooka D."/>
            <person name="Nabeya D."/>
            <person name="Jung N."/>
            <person name="Uechi K."/>
            <person name="Horii T."/>
            <person name="Iida T."/>
            <person name="Fujita J."/>
            <person name="Nakamura S."/>
        </authorList>
    </citation>
    <scope>NUCLEOTIDE SEQUENCE [LARGE SCALE GENOMIC DNA]</scope>
    <source>
        <strain evidence="8 9">JCM 6377</strain>
    </source>
</reference>
<dbReference type="InterPro" id="IPR000172">
    <property type="entry name" value="GMC_OxRdtase_N"/>
</dbReference>
<proteinExistence type="inferred from homology"/>
<evidence type="ECO:0000256" key="4">
    <source>
        <dbReference type="ARBA" id="ARBA00022827"/>
    </source>
</evidence>
<dbReference type="GO" id="GO:0050660">
    <property type="term" value="F:flavin adenine dinucleotide binding"/>
    <property type="evidence" value="ECO:0007669"/>
    <property type="project" value="InterPro"/>
</dbReference>
<comment type="similarity">
    <text evidence="2">Belongs to the GMC oxidoreductase family.</text>
</comment>
<evidence type="ECO:0000313" key="8">
    <source>
        <dbReference type="EMBL" id="GFG54402.1"/>
    </source>
</evidence>
<dbReference type="GO" id="GO:0016614">
    <property type="term" value="F:oxidoreductase activity, acting on CH-OH group of donors"/>
    <property type="evidence" value="ECO:0007669"/>
    <property type="project" value="InterPro"/>
</dbReference>
<dbReference type="InterPro" id="IPR036188">
    <property type="entry name" value="FAD/NAD-bd_sf"/>
</dbReference>
<dbReference type="Gene3D" id="3.50.50.60">
    <property type="entry name" value="FAD/NAD(P)-binding domain"/>
    <property type="match status" value="2"/>
</dbReference>
<keyword evidence="3" id="KW-0285">Flavoprotein</keyword>
<keyword evidence="4" id="KW-0274">FAD</keyword>
<sequence>MMSAEPTYDAVVVGSGAAGSWAAKELTESGLQVALLEAGRNIDVSRDFPEHATVGAVGLRGRAKAALHGQPVQAQCAAFSETTKQFYVNDRQNPYTTPRGKPFLWYRGRQLGGRLHTWSRHVPRMSNHEFKSKTMRGFGTDWPISYEDVAPYYDTVESTLGVYGTAAGIPNCPDGRFIGRPKTTRIEDSFLSNVEQRLPHIRVTYGRTVKYDTERIPLPLRLANATGHLDLRTDAVVRRVLTDGRSGKATGVEYVDRTAGTTHMVRARVVVLCASAIESVRIMMNSRSPEHPRGIGGSSDHLGRHLCDHVTVALTGEVDEADAEAEPSEDGFDFAATGLYIPNFCEQETTSFPGGYGIQIGIGRGKPTWGMFALGEMAPRFENRVSLDPVKKDAWGIPAARIDCAHTDDEIRMAAHMRRRMPDIAAAGGLRVDANLDLGRGNIVFRMLRSRVFTGYGAYWPGAAVHETGGARMGDNPANSVLNPMCQCWDAENVFVTDGACFVSSGFQNHTLTMMALTVRACEFIANDYLKT</sequence>
<evidence type="ECO:0000256" key="1">
    <source>
        <dbReference type="ARBA" id="ARBA00001974"/>
    </source>
</evidence>
<evidence type="ECO:0000256" key="2">
    <source>
        <dbReference type="ARBA" id="ARBA00010790"/>
    </source>
</evidence>
<name>A0A7I9W9M4_MYCAG</name>
<dbReference type="Pfam" id="PF05199">
    <property type="entry name" value="GMC_oxred_C"/>
    <property type="match status" value="1"/>
</dbReference>
<dbReference type="Proteomes" id="UP000465302">
    <property type="component" value="Unassembled WGS sequence"/>
</dbReference>
<evidence type="ECO:0000256" key="5">
    <source>
        <dbReference type="ARBA" id="ARBA00023002"/>
    </source>
</evidence>
<comment type="cofactor">
    <cofactor evidence="1">
        <name>FAD</name>
        <dbReference type="ChEBI" id="CHEBI:57692"/>
    </cofactor>
</comment>
<feature type="domain" description="Glucose-methanol-choline oxidoreductase N-terminal" evidence="6">
    <location>
        <begin position="8"/>
        <end position="310"/>
    </location>
</feature>
<dbReference type="InterPro" id="IPR051473">
    <property type="entry name" value="P2Ox-like"/>
</dbReference>
<dbReference type="AlphaFoldDB" id="A0A7I9W9M4"/>
<dbReference type="Pfam" id="PF00732">
    <property type="entry name" value="GMC_oxred_N"/>
    <property type="match status" value="1"/>
</dbReference>
<dbReference type="PANTHER" id="PTHR42784">
    <property type="entry name" value="PYRANOSE 2-OXIDASE"/>
    <property type="match status" value="1"/>
</dbReference>
<protein>
    <submittedName>
        <fullName evidence="8">Glucose-methanol-choline oxidoreductase</fullName>
    </submittedName>
</protein>
<evidence type="ECO:0000313" key="9">
    <source>
        <dbReference type="Proteomes" id="UP000465302"/>
    </source>
</evidence>
<dbReference type="InterPro" id="IPR007867">
    <property type="entry name" value="GMC_OxRtase_C"/>
</dbReference>